<reference evidence="1 2" key="1">
    <citation type="journal article" date="2012" name="Stand. Genomic Sci.">
        <title>Complete genome sequence of the aerobic, heterotroph Marinithermus hydrothermalis type strain (T1(T)) from a deep-sea hydrothermal vent chimney.</title>
        <authorList>
            <person name="Copeland A."/>
            <person name="Gu W."/>
            <person name="Yasawong M."/>
            <person name="Lapidus A."/>
            <person name="Lucas S."/>
            <person name="Deshpande S."/>
            <person name="Pagani I."/>
            <person name="Tapia R."/>
            <person name="Cheng J.F."/>
            <person name="Goodwin L.A."/>
            <person name="Pitluck S."/>
            <person name="Liolios K."/>
            <person name="Ivanova N."/>
            <person name="Mavromatis K."/>
            <person name="Mikhailova N."/>
            <person name="Pati A."/>
            <person name="Chen A."/>
            <person name="Palaniappan K."/>
            <person name="Land M."/>
            <person name="Pan C."/>
            <person name="Brambilla E.M."/>
            <person name="Rohde M."/>
            <person name="Tindall B.J."/>
            <person name="Sikorski J."/>
            <person name="Goker M."/>
            <person name="Detter J.C."/>
            <person name="Bristow J."/>
            <person name="Eisen J.A."/>
            <person name="Markowitz V."/>
            <person name="Hugenholtz P."/>
            <person name="Kyrpides N.C."/>
            <person name="Klenk H.P."/>
            <person name="Woyke T."/>
        </authorList>
    </citation>
    <scope>NUCLEOTIDE SEQUENCE [LARGE SCALE GENOMIC DNA]</scope>
    <source>
        <strain evidence="2">DSM 14884 / JCM 11576 / T1</strain>
    </source>
</reference>
<organism evidence="1 2">
    <name type="scientific">Marinithermus hydrothermalis (strain DSM 14884 / JCM 11576 / T1)</name>
    <dbReference type="NCBI Taxonomy" id="869210"/>
    <lineage>
        <taxon>Bacteria</taxon>
        <taxon>Thermotogati</taxon>
        <taxon>Deinococcota</taxon>
        <taxon>Deinococci</taxon>
        <taxon>Thermales</taxon>
        <taxon>Thermaceae</taxon>
        <taxon>Marinithermus</taxon>
    </lineage>
</organism>
<dbReference type="STRING" id="869210.Marky_0146"/>
<name>F2NLS9_MARHT</name>
<accession>F2NLS9</accession>
<dbReference type="HOGENOM" id="CLU_1677031_0_0_0"/>
<proteinExistence type="predicted"/>
<dbReference type="KEGG" id="mhd:Marky_0146"/>
<dbReference type="EMBL" id="CP002630">
    <property type="protein sequence ID" value="AEB10909.1"/>
    <property type="molecule type" value="Genomic_DNA"/>
</dbReference>
<evidence type="ECO:0000313" key="1">
    <source>
        <dbReference type="EMBL" id="AEB10909.1"/>
    </source>
</evidence>
<dbReference type="Proteomes" id="UP000007030">
    <property type="component" value="Chromosome"/>
</dbReference>
<gene>
    <name evidence="1" type="ordered locus">Marky_0146</name>
</gene>
<dbReference type="AlphaFoldDB" id="F2NLS9"/>
<dbReference type="RefSeq" id="WP_013702964.1">
    <property type="nucleotide sequence ID" value="NC_015387.1"/>
</dbReference>
<dbReference type="eggNOG" id="ENOG5033HMY">
    <property type="taxonomic scope" value="Bacteria"/>
</dbReference>
<keyword evidence="2" id="KW-1185">Reference proteome</keyword>
<sequence length="154" mass="17280">MNARLAWLIPLVVLTLGGVWIQTSWARYQRLVAEAQALEARRDALSAALLPPAQRARPLPPARLNELYHVILQTLEASGATLNAFTPSPPQLHLTLEGTYPEVVRFLEALPTLDYPVWVERYTLTPLTPRGDRLTLELELGVRLEDAPLEEEEP</sequence>
<evidence type="ECO:0000313" key="2">
    <source>
        <dbReference type="Proteomes" id="UP000007030"/>
    </source>
</evidence>
<protein>
    <submittedName>
        <fullName evidence="1">Uncharacterized protein</fullName>
    </submittedName>
</protein>